<gene>
    <name evidence="2" type="ORF">HAX54_039823</name>
</gene>
<name>A0ABS8VQI1_DATST</name>
<dbReference type="Proteomes" id="UP000823775">
    <property type="component" value="Unassembled WGS sequence"/>
</dbReference>
<accession>A0ABS8VQI1</accession>
<evidence type="ECO:0000313" key="2">
    <source>
        <dbReference type="EMBL" id="MCE0481778.1"/>
    </source>
</evidence>
<dbReference type="EMBL" id="JACEIK010005554">
    <property type="protein sequence ID" value="MCE0481778.1"/>
    <property type="molecule type" value="Genomic_DNA"/>
</dbReference>
<protein>
    <submittedName>
        <fullName evidence="2">Uncharacterized protein</fullName>
    </submittedName>
</protein>
<keyword evidence="3" id="KW-1185">Reference proteome</keyword>
<feature type="coiled-coil region" evidence="1">
    <location>
        <begin position="51"/>
        <end position="78"/>
    </location>
</feature>
<organism evidence="2 3">
    <name type="scientific">Datura stramonium</name>
    <name type="common">Jimsonweed</name>
    <name type="synonym">Common thornapple</name>
    <dbReference type="NCBI Taxonomy" id="4076"/>
    <lineage>
        <taxon>Eukaryota</taxon>
        <taxon>Viridiplantae</taxon>
        <taxon>Streptophyta</taxon>
        <taxon>Embryophyta</taxon>
        <taxon>Tracheophyta</taxon>
        <taxon>Spermatophyta</taxon>
        <taxon>Magnoliopsida</taxon>
        <taxon>eudicotyledons</taxon>
        <taxon>Gunneridae</taxon>
        <taxon>Pentapetalae</taxon>
        <taxon>asterids</taxon>
        <taxon>lamiids</taxon>
        <taxon>Solanales</taxon>
        <taxon>Solanaceae</taxon>
        <taxon>Solanoideae</taxon>
        <taxon>Datureae</taxon>
        <taxon>Datura</taxon>
    </lineage>
</organism>
<dbReference type="PANTHER" id="PTHR38355:SF1">
    <property type="entry name" value="OS06G0149500 PROTEIN"/>
    <property type="match status" value="1"/>
</dbReference>
<evidence type="ECO:0000256" key="1">
    <source>
        <dbReference type="SAM" id="Coils"/>
    </source>
</evidence>
<reference evidence="2 3" key="1">
    <citation type="journal article" date="2021" name="BMC Genomics">
        <title>Datura genome reveals duplications of psychoactive alkaloid biosynthetic genes and high mutation rate following tissue culture.</title>
        <authorList>
            <person name="Rajewski A."/>
            <person name="Carter-House D."/>
            <person name="Stajich J."/>
            <person name="Litt A."/>
        </authorList>
    </citation>
    <scope>NUCLEOTIDE SEQUENCE [LARGE SCALE GENOMIC DNA]</scope>
    <source>
        <strain evidence="2">AR-01</strain>
    </source>
</reference>
<keyword evidence="1" id="KW-0175">Coiled coil</keyword>
<dbReference type="PANTHER" id="PTHR38355">
    <property type="entry name" value="OS06G0149500 PROTEIN"/>
    <property type="match status" value="1"/>
</dbReference>
<evidence type="ECO:0000313" key="3">
    <source>
        <dbReference type="Proteomes" id="UP000823775"/>
    </source>
</evidence>
<comment type="caution">
    <text evidence="2">The sequence shown here is derived from an EMBL/GenBank/DDBJ whole genome shotgun (WGS) entry which is preliminary data.</text>
</comment>
<proteinExistence type="predicted"/>
<sequence length="197" mass="22004">MSLPASVGKFLEQIEMELASKVGDAVNKALNSNKVLNVVLLGAFGLLCARSVQQQRNMETLEAEKNSLLNSNKAMKKAMWDWKQQLFAEAALPDALLPLSKIKAIYGEVQTTTSSGFKFRQRQKPTWLAKMFDTCAGGRTMALYIEYFSEKVVGFDPEISDFEQAKTKIMSKYLVDASISDKEILAERPPLWPQSKG</sequence>